<dbReference type="InterPro" id="IPR006680">
    <property type="entry name" value="Amidohydro-rel"/>
</dbReference>
<reference evidence="12 13" key="1">
    <citation type="submission" date="2015-07" db="EMBL/GenBank/DDBJ databases">
        <title>Whole genome sequence of Thermanaerothrix daxensis DSM 23592.</title>
        <authorList>
            <person name="Hemp J."/>
            <person name="Ward L.M."/>
            <person name="Pace L.A."/>
            <person name="Fischer W.W."/>
        </authorList>
    </citation>
    <scope>NUCLEOTIDE SEQUENCE [LARGE SCALE GENOMIC DNA]</scope>
    <source>
        <strain evidence="12 13">GNS-1</strain>
    </source>
</reference>
<feature type="domain" description="Amidohydrolase-related" evidence="9">
    <location>
        <begin position="249"/>
        <end position="414"/>
    </location>
</feature>
<evidence type="ECO:0000256" key="6">
    <source>
        <dbReference type="ARBA" id="ARBA00022833"/>
    </source>
</evidence>
<dbReference type="HAMAP" id="MF_00372">
    <property type="entry name" value="HutI"/>
    <property type="match status" value="1"/>
</dbReference>
<gene>
    <name evidence="8" type="primary">hutI</name>
    <name evidence="12" type="ORF">SE15_12875</name>
</gene>
<dbReference type="InterPro" id="IPR013108">
    <property type="entry name" value="Amidohydro_3"/>
</dbReference>
<dbReference type="Proteomes" id="UP000050544">
    <property type="component" value="Unassembled WGS sequence"/>
</dbReference>
<dbReference type="GO" id="GO:0005506">
    <property type="term" value="F:iron ion binding"/>
    <property type="evidence" value="ECO:0007669"/>
    <property type="project" value="UniProtKB-UniRule"/>
</dbReference>
<organism evidence="12 13">
    <name type="scientific">Thermanaerothrix daxensis</name>
    <dbReference type="NCBI Taxonomy" id="869279"/>
    <lineage>
        <taxon>Bacteria</taxon>
        <taxon>Bacillati</taxon>
        <taxon>Chloroflexota</taxon>
        <taxon>Anaerolineae</taxon>
        <taxon>Anaerolineales</taxon>
        <taxon>Anaerolineaceae</taxon>
        <taxon>Thermanaerothrix</taxon>
    </lineage>
</organism>
<dbReference type="PANTHER" id="PTHR42752:SF1">
    <property type="entry name" value="IMIDAZOLONEPROPIONASE-RELATED"/>
    <property type="match status" value="1"/>
</dbReference>
<comment type="caution">
    <text evidence="12">The sequence shown here is derived from an EMBL/GenBank/DDBJ whole genome shotgun (WGS) entry which is preliminary data.</text>
</comment>
<keyword evidence="7 8" id="KW-0408">Iron</keyword>
<feature type="binding site" evidence="8">
    <location>
        <position position="74"/>
    </location>
    <ligand>
        <name>Fe(3+)</name>
        <dbReference type="ChEBI" id="CHEBI:29034"/>
    </ligand>
</feature>
<feature type="binding site" evidence="8">
    <location>
        <position position="83"/>
    </location>
    <ligand>
        <name>4-imidazolone-5-propanoate</name>
        <dbReference type="ChEBI" id="CHEBI:77893"/>
    </ligand>
</feature>
<dbReference type="Gene3D" id="2.30.40.10">
    <property type="entry name" value="Urease, subunit C, domain 1"/>
    <property type="match status" value="1"/>
</dbReference>
<feature type="binding site" evidence="8">
    <location>
        <position position="331"/>
    </location>
    <ligand>
        <name>4-imidazolone-5-propanoate</name>
        <dbReference type="ChEBI" id="CHEBI:77893"/>
    </ligand>
</feature>
<dbReference type="GO" id="GO:0019557">
    <property type="term" value="P:L-histidine catabolic process to glutamate and formate"/>
    <property type="evidence" value="ECO:0007669"/>
    <property type="project" value="UniProtKB-UniPathway"/>
</dbReference>
<dbReference type="InterPro" id="IPR011059">
    <property type="entry name" value="Metal-dep_hydrolase_composite"/>
</dbReference>
<dbReference type="InterPro" id="IPR005920">
    <property type="entry name" value="HutI"/>
</dbReference>
<dbReference type="CDD" id="cd01296">
    <property type="entry name" value="Imidazolone-5PH"/>
    <property type="match status" value="1"/>
</dbReference>
<keyword evidence="4 8" id="KW-0378">Hydrolase</keyword>
<keyword evidence="5 8" id="KW-0369">Histidine metabolism</keyword>
<dbReference type="SUPFAM" id="SSF51338">
    <property type="entry name" value="Composite domain of metallo-dependent hydrolases"/>
    <property type="match status" value="1"/>
</dbReference>
<evidence type="ECO:0000256" key="7">
    <source>
        <dbReference type="ARBA" id="ARBA00023004"/>
    </source>
</evidence>
<evidence type="ECO:0000256" key="3">
    <source>
        <dbReference type="ARBA" id="ARBA00022723"/>
    </source>
</evidence>
<dbReference type="PATRIC" id="fig|869279.4.peg.2504"/>
<comment type="pathway">
    <text evidence="8">Amino-acid degradation; L-histidine degradation into L-glutamate; N-formimidoyl-L-glutamate from L-histidine: step 3/3.</text>
</comment>
<keyword evidence="13" id="KW-1185">Reference proteome</keyword>
<feature type="binding site" evidence="8">
    <location>
        <position position="146"/>
    </location>
    <ligand>
        <name>N-formimidoyl-L-glutamate</name>
        <dbReference type="ChEBI" id="CHEBI:58928"/>
    </ligand>
</feature>
<comment type="similarity">
    <text evidence="8">Belongs to the metallo-dependent hydrolases superfamily. HutI family.</text>
</comment>
<feature type="binding site" evidence="8">
    <location>
        <position position="254"/>
    </location>
    <ligand>
        <name>4-imidazolone-5-propanoate</name>
        <dbReference type="ChEBI" id="CHEBI:77893"/>
    </ligand>
</feature>
<dbReference type="GO" id="GO:0050480">
    <property type="term" value="F:imidazolonepropionase activity"/>
    <property type="evidence" value="ECO:0007669"/>
    <property type="project" value="UniProtKB-UniRule"/>
</dbReference>
<dbReference type="UniPathway" id="UPA00379">
    <property type="reaction ID" value="UER00551"/>
</dbReference>
<feature type="binding site" evidence="8">
    <location>
        <position position="76"/>
    </location>
    <ligand>
        <name>Fe(3+)</name>
        <dbReference type="ChEBI" id="CHEBI:29034"/>
    </ligand>
</feature>
<accession>A0A0P6XNM9</accession>
<evidence type="ECO:0000256" key="1">
    <source>
        <dbReference type="ARBA" id="ARBA00012864"/>
    </source>
</evidence>
<dbReference type="PANTHER" id="PTHR42752">
    <property type="entry name" value="IMIDAZOLONEPROPIONASE"/>
    <property type="match status" value="1"/>
</dbReference>
<dbReference type="NCBIfam" id="TIGR01224">
    <property type="entry name" value="hutI"/>
    <property type="match status" value="1"/>
</dbReference>
<dbReference type="RefSeq" id="WP_054522536.1">
    <property type="nucleotide sequence ID" value="NZ_LGKO01000006.1"/>
</dbReference>
<dbReference type="OrthoDB" id="9776455at2"/>
<evidence type="ECO:0000256" key="5">
    <source>
        <dbReference type="ARBA" id="ARBA00022808"/>
    </source>
</evidence>
<dbReference type="EC" id="3.5.2.7" evidence="1 8"/>
<keyword evidence="2 8" id="KW-0963">Cytoplasm</keyword>
<keyword evidence="3 8" id="KW-0479">Metal-binding</keyword>
<feature type="domain" description="Amidohydrolase 3" evidence="10">
    <location>
        <begin position="57"/>
        <end position="91"/>
    </location>
</feature>
<dbReference type="Pfam" id="PF07969">
    <property type="entry name" value="Amidohydro_3"/>
    <property type="match status" value="1"/>
</dbReference>
<dbReference type="EMBL" id="LGKO01000006">
    <property type="protein sequence ID" value="KPL82019.1"/>
    <property type="molecule type" value="Genomic_DNA"/>
</dbReference>
<feature type="domain" description="Aminodeoxyfutalosine deaminase/Imidazolonepropionase-like composite" evidence="11">
    <location>
        <begin position="31"/>
        <end position="55"/>
    </location>
</feature>
<feature type="binding site" evidence="8">
    <location>
        <position position="251"/>
    </location>
    <ligand>
        <name>Zn(2+)</name>
        <dbReference type="ChEBI" id="CHEBI:29105"/>
    </ligand>
</feature>
<evidence type="ECO:0000256" key="8">
    <source>
        <dbReference type="HAMAP-Rule" id="MF_00372"/>
    </source>
</evidence>
<dbReference type="Gene3D" id="3.20.20.140">
    <property type="entry name" value="Metal-dependent hydrolases"/>
    <property type="match status" value="1"/>
</dbReference>
<name>A0A0P6XNM9_9CHLR</name>
<sequence>MLIHSASQLLTLAGGPQRGRDLGRLGLIEDGAVLVRGGRIEAVGPSAVLRAAYPHEETWDASGHVVMPGFVDPHTHLVWAGDRAQEFEWRTQGKTYQEIAAAGGGILATVRATRAASLEELLAQARQRAWTMLRHGTTTAEAKTGYGLEPATELRLLEAILALNAEGPLELIPTYLAAHDVPPEFRHDPQGYVDQICIEMLPEVRAWWQAHVPGRPLPFVDVFCERIAFDLAQSRQILERARALGFGLKIHADEFEALGGARLAAELGAVSADHLVKTPPEDIRALAASATVAVALPCTPFGLAQPEYTPARAILEAGGLLALASDLNPGTAWCESMPFVIALACRYLKLTPAEAIAAATINAAAAIGVADRLGSLEPGKQADLLVLEVADYRHLGYRFGTNPVKRVMKRGVWVVENAPSGA</sequence>
<dbReference type="SUPFAM" id="SSF51556">
    <property type="entry name" value="Metallo-dependent hydrolases"/>
    <property type="match status" value="1"/>
</dbReference>
<dbReference type="GO" id="GO:0005737">
    <property type="term" value="C:cytoplasm"/>
    <property type="evidence" value="ECO:0007669"/>
    <property type="project" value="UniProtKB-SubCell"/>
</dbReference>
<feature type="binding site" evidence="8">
    <location>
        <position position="146"/>
    </location>
    <ligand>
        <name>4-imidazolone-5-propanoate</name>
        <dbReference type="ChEBI" id="CHEBI:77893"/>
    </ligand>
</feature>
<proteinExistence type="inferred from homology"/>
<comment type="cofactor">
    <cofactor evidence="8">
        <name>Zn(2+)</name>
        <dbReference type="ChEBI" id="CHEBI:29105"/>
    </cofactor>
    <cofactor evidence="8">
        <name>Fe(3+)</name>
        <dbReference type="ChEBI" id="CHEBI:29034"/>
    </cofactor>
    <text evidence="8">Binds 1 zinc or iron ion per subunit.</text>
</comment>
<dbReference type="AlphaFoldDB" id="A0A0P6XNM9"/>
<feature type="binding site" evidence="8">
    <location>
        <position position="328"/>
    </location>
    <ligand>
        <name>N-formimidoyl-L-glutamate</name>
        <dbReference type="ChEBI" id="CHEBI:58928"/>
    </ligand>
</feature>
<evidence type="ECO:0000259" key="11">
    <source>
        <dbReference type="Pfam" id="PF22039"/>
    </source>
</evidence>
<evidence type="ECO:0000256" key="4">
    <source>
        <dbReference type="ARBA" id="ARBA00022801"/>
    </source>
</evidence>
<dbReference type="STRING" id="869279.SE15_12875"/>
<feature type="binding site" evidence="8">
    <location>
        <position position="326"/>
    </location>
    <ligand>
        <name>Zn(2+)</name>
        <dbReference type="ChEBI" id="CHEBI:29105"/>
    </ligand>
</feature>
<evidence type="ECO:0000313" key="13">
    <source>
        <dbReference type="Proteomes" id="UP000050544"/>
    </source>
</evidence>
<comment type="function">
    <text evidence="8">Catalyzes the hydrolytic cleavage of the carbon-nitrogen bond in imidazolone-5-propanoate to yield N-formimidoyl-L-glutamate. It is the third step in the universal histidine degradation pathway.</text>
</comment>
<keyword evidence="6 8" id="KW-0862">Zinc</keyword>
<dbReference type="GO" id="GO:0008270">
    <property type="term" value="F:zinc ion binding"/>
    <property type="evidence" value="ECO:0007669"/>
    <property type="project" value="UniProtKB-UniRule"/>
</dbReference>
<dbReference type="InterPro" id="IPR032466">
    <property type="entry name" value="Metal_Hydrolase"/>
</dbReference>
<evidence type="ECO:0000259" key="9">
    <source>
        <dbReference type="Pfam" id="PF01979"/>
    </source>
</evidence>
<evidence type="ECO:0000259" key="10">
    <source>
        <dbReference type="Pfam" id="PF07969"/>
    </source>
</evidence>
<feature type="binding site" evidence="8">
    <location>
        <position position="330"/>
    </location>
    <ligand>
        <name>N-formimidoyl-L-glutamate</name>
        <dbReference type="ChEBI" id="CHEBI:58928"/>
    </ligand>
</feature>
<comment type="catalytic activity">
    <reaction evidence="8">
        <text>4-imidazolone-5-propanoate + H2O = N-formimidoyl-L-glutamate</text>
        <dbReference type="Rhea" id="RHEA:23660"/>
        <dbReference type="ChEBI" id="CHEBI:15377"/>
        <dbReference type="ChEBI" id="CHEBI:58928"/>
        <dbReference type="ChEBI" id="CHEBI:77893"/>
        <dbReference type="EC" id="3.5.2.7"/>
    </reaction>
</comment>
<dbReference type="InterPro" id="IPR054418">
    <property type="entry name" value="MQNX/HUTI_composite_N"/>
</dbReference>
<dbReference type="FunFam" id="3.20.20.140:FF:000007">
    <property type="entry name" value="Imidazolonepropionase"/>
    <property type="match status" value="1"/>
</dbReference>
<comment type="subcellular location">
    <subcellularLocation>
        <location evidence="8">Cytoplasm</location>
    </subcellularLocation>
</comment>
<dbReference type="GO" id="GO:0019556">
    <property type="term" value="P:L-histidine catabolic process to glutamate and formamide"/>
    <property type="evidence" value="ECO:0007669"/>
    <property type="project" value="UniProtKB-UniRule"/>
</dbReference>
<protein>
    <recommendedName>
        <fullName evidence="1 8">Imidazolonepropionase</fullName>
        <ecNumber evidence="1 8">3.5.2.7</ecNumber>
    </recommendedName>
    <alternativeName>
        <fullName evidence="8">Imidazolone-5-propionate hydrolase</fullName>
    </alternativeName>
</protein>
<evidence type="ECO:0000256" key="2">
    <source>
        <dbReference type="ARBA" id="ARBA00022490"/>
    </source>
</evidence>
<dbReference type="Pfam" id="PF22039">
    <property type="entry name" value="HUTI_composite_bact"/>
    <property type="match status" value="1"/>
</dbReference>
<evidence type="ECO:0000313" key="12">
    <source>
        <dbReference type="EMBL" id="KPL82019.1"/>
    </source>
</evidence>
<feature type="binding site" evidence="8">
    <location>
        <position position="76"/>
    </location>
    <ligand>
        <name>Zn(2+)</name>
        <dbReference type="ChEBI" id="CHEBI:29105"/>
    </ligand>
</feature>
<feature type="binding site" evidence="8">
    <location>
        <position position="74"/>
    </location>
    <ligand>
        <name>Zn(2+)</name>
        <dbReference type="ChEBI" id="CHEBI:29105"/>
    </ligand>
</feature>
<feature type="binding site" evidence="8">
    <location>
        <position position="251"/>
    </location>
    <ligand>
        <name>Fe(3+)</name>
        <dbReference type="ChEBI" id="CHEBI:29034"/>
    </ligand>
</feature>
<dbReference type="Pfam" id="PF01979">
    <property type="entry name" value="Amidohydro_1"/>
    <property type="match status" value="1"/>
</dbReference>
<feature type="binding site" evidence="8">
    <location>
        <position position="179"/>
    </location>
    <ligand>
        <name>4-imidazolone-5-propanoate</name>
        <dbReference type="ChEBI" id="CHEBI:77893"/>
    </ligand>
</feature>
<feature type="binding site" evidence="8">
    <location>
        <position position="326"/>
    </location>
    <ligand>
        <name>Fe(3+)</name>
        <dbReference type="ChEBI" id="CHEBI:29034"/>
    </ligand>
</feature>